<protein>
    <submittedName>
        <fullName evidence="1">Uncharacterized protein</fullName>
    </submittedName>
</protein>
<name>A0ABN8HZS1_9NEOP</name>
<reference evidence="1" key="1">
    <citation type="submission" date="2022-03" db="EMBL/GenBank/DDBJ databases">
        <authorList>
            <person name="Martin H S."/>
        </authorList>
    </citation>
    <scope>NUCLEOTIDE SEQUENCE</scope>
</reference>
<evidence type="ECO:0000313" key="2">
    <source>
        <dbReference type="Proteomes" id="UP000837857"/>
    </source>
</evidence>
<accession>A0ABN8HZS1</accession>
<proteinExistence type="predicted"/>
<feature type="non-terminal residue" evidence="1">
    <location>
        <position position="1"/>
    </location>
</feature>
<sequence>MAARGFRGEKGGKAGGRQQNTRAGVGITIAIELRAGYKPIVTGLEVRFDSLIRRQSSTSACGFLRVHAIIGLIACAQGAKRRARANKVLIRTVPRVDHRCDGRGSRNAGKKRTTEF</sequence>
<dbReference type="Proteomes" id="UP000837857">
    <property type="component" value="Chromosome 16"/>
</dbReference>
<dbReference type="EMBL" id="OW152828">
    <property type="protein sequence ID" value="CAH2044931.1"/>
    <property type="molecule type" value="Genomic_DNA"/>
</dbReference>
<evidence type="ECO:0000313" key="1">
    <source>
        <dbReference type="EMBL" id="CAH2044931.1"/>
    </source>
</evidence>
<keyword evidence="2" id="KW-1185">Reference proteome</keyword>
<organism evidence="1 2">
    <name type="scientific">Iphiclides podalirius</name>
    <name type="common">scarce swallowtail</name>
    <dbReference type="NCBI Taxonomy" id="110791"/>
    <lineage>
        <taxon>Eukaryota</taxon>
        <taxon>Metazoa</taxon>
        <taxon>Ecdysozoa</taxon>
        <taxon>Arthropoda</taxon>
        <taxon>Hexapoda</taxon>
        <taxon>Insecta</taxon>
        <taxon>Pterygota</taxon>
        <taxon>Neoptera</taxon>
        <taxon>Endopterygota</taxon>
        <taxon>Lepidoptera</taxon>
        <taxon>Glossata</taxon>
        <taxon>Ditrysia</taxon>
        <taxon>Papilionoidea</taxon>
        <taxon>Papilionidae</taxon>
        <taxon>Papilioninae</taxon>
        <taxon>Iphiclides</taxon>
    </lineage>
</organism>
<gene>
    <name evidence="1" type="ORF">IPOD504_LOCUS4853</name>
</gene>